<keyword evidence="2" id="KW-1185">Reference proteome</keyword>
<accession>A0A7S7NS13</accession>
<proteinExistence type="predicted"/>
<name>A0A7S7NS13_PALFE</name>
<dbReference type="Proteomes" id="UP000593892">
    <property type="component" value="Chromosome"/>
</dbReference>
<reference evidence="1 2" key="1">
    <citation type="submission" date="2020-10" db="EMBL/GenBank/DDBJ databases">
        <title>Complete genome sequence of Paludibaculum fermentans P105T, a facultatively anaerobic acidobacterium capable of dissimilatory Fe(III) reduction.</title>
        <authorList>
            <person name="Dedysh S.N."/>
            <person name="Beletsky A.V."/>
            <person name="Kulichevskaya I.S."/>
            <person name="Mardanov A.V."/>
            <person name="Ravin N.V."/>
        </authorList>
    </citation>
    <scope>NUCLEOTIDE SEQUENCE [LARGE SCALE GENOMIC DNA]</scope>
    <source>
        <strain evidence="1 2">P105</strain>
    </source>
</reference>
<evidence type="ECO:0000313" key="1">
    <source>
        <dbReference type="EMBL" id="QOY88775.1"/>
    </source>
</evidence>
<dbReference type="KEGG" id="pfer:IRI77_02080"/>
<evidence type="ECO:0000313" key="2">
    <source>
        <dbReference type="Proteomes" id="UP000593892"/>
    </source>
</evidence>
<sequence>MLLIEEVKGSCTFAMLQCLDRPNRLAYVPGEIMELSGPGAAEALEISADLFRKRLQHARPAILAFTRSRAGKIRVDSCAFAGNASSFQEARAMVRQVDEARWALEVHRTNHPRHASIDFARRIVAALDARDRPAD</sequence>
<dbReference type="RefSeq" id="WP_194450437.1">
    <property type="nucleotide sequence ID" value="NZ_CP063849.1"/>
</dbReference>
<protein>
    <submittedName>
        <fullName evidence="1">Uncharacterized protein</fullName>
    </submittedName>
</protein>
<gene>
    <name evidence="1" type="ORF">IRI77_02080</name>
</gene>
<dbReference type="EMBL" id="CP063849">
    <property type="protein sequence ID" value="QOY88775.1"/>
    <property type="molecule type" value="Genomic_DNA"/>
</dbReference>
<dbReference type="AlphaFoldDB" id="A0A7S7NS13"/>
<organism evidence="1 2">
    <name type="scientific">Paludibaculum fermentans</name>
    <dbReference type="NCBI Taxonomy" id="1473598"/>
    <lineage>
        <taxon>Bacteria</taxon>
        <taxon>Pseudomonadati</taxon>
        <taxon>Acidobacteriota</taxon>
        <taxon>Terriglobia</taxon>
        <taxon>Bryobacterales</taxon>
        <taxon>Bryobacteraceae</taxon>
        <taxon>Paludibaculum</taxon>
    </lineage>
</organism>